<keyword evidence="1" id="KW-1133">Transmembrane helix</keyword>
<comment type="caution">
    <text evidence="2">The sequence shown here is derived from an EMBL/GenBank/DDBJ whole genome shotgun (WGS) entry which is preliminary data.</text>
</comment>
<evidence type="ECO:0000313" key="2">
    <source>
        <dbReference type="EMBL" id="MBB6514039.1"/>
    </source>
</evidence>
<keyword evidence="1" id="KW-0812">Transmembrane</keyword>
<gene>
    <name evidence="2" type="ORF">GGQ92_002860</name>
</gene>
<keyword evidence="3" id="KW-1185">Reference proteome</keyword>
<evidence type="ECO:0000256" key="1">
    <source>
        <dbReference type="SAM" id="Phobius"/>
    </source>
</evidence>
<evidence type="ECO:0000313" key="3">
    <source>
        <dbReference type="Proteomes" id="UP000572212"/>
    </source>
</evidence>
<dbReference type="AlphaFoldDB" id="A0A841RNH1"/>
<sequence length="57" mass="6409">MNGILFIGGMMLLFLLLIPVIILVLPLIGVKGFILVCIVLIICFLVEWIGKYYKISK</sequence>
<keyword evidence="1" id="KW-0472">Membrane</keyword>
<dbReference type="EMBL" id="JACHON010000021">
    <property type="protein sequence ID" value="MBB6514039.1"/>
    <property type="molecule type" value="Genomic_DNA"/>
</dbReference>
<protein>
    <submittedName>
        <fullName evidence="2">Putative membrane protein YccC</fullName>
    </submittedName>
</protein>
<dbReference type="Proteomes" id="UP000572212">
    <property type="component" value="Unassembled WGS sequence"/>
</dbReference>
<feature type="transmembrane region" description="Helical" evidence="1">
    <location>
        <begin position="32"/>
        <end position="50"/>
    </location>
</feature>
<organism evidence="2 3">
    <name type="scientific">Gracilibacillus halotolerans</name>
    <dbReference type="NCBI Taxonomy" id="74386"/>
    <lineage>
        <taxon>Bacteria</taxon>
        <taxon>Bacillati</taxon>
        <taxon>Bacillota</taxon>
        <taxon>Bacilli</taxon>
        <taxon>Bacillales</taxon>
        <taxon>Bacillaceae</taxon>
        <taxon>Gracilibacillus</taxon>
    </lineage>
</organism>
<proteinExistence type="predicted"/>
<reference evidence="2 3" key="1">
    <citation type="submission" date="2020-08" db="EMBL/GenBank/DDBJ databases">
        <title>Genomic Encyclopedia of Type Strains, Phase IV (KMG-IV): sequencing the most valuable type-strain genomes for metagenomic binning, comparative biology and taxonomic classification.</title>
        <authorList>
            <person name="Goeker M."/>
        </authorList>
    </citation>
    <scope>NUCLEOTIDE SEQUENCE [LARGE SCALE GENOMIC DNA]</scope>
    <source>
        <strain evidence="2 3">DSM 11805</strain>
    </source>
</reference>
<feature type="transmembrane region" description="Helical" evidence="1">
    <location>
        <begin position="6"/>
        <end position="25"/>
    </location>
</feature>
<name>A0A841RNH1_9BACI</name>
<accession>A0A841RNH1</accession>